<dbReference type="EC" id="3.1.26.4" evidence="5 12"/>
<dbReference type="SUPFAM" id="SSF53098">
    <property type="entry name" value="Ribonuclease H-like"/>
    <property type="match status" value="1"/>
</dbReference>
<feature type="domain" description="RNase H type-1" evidence="14">
    <location>
        <begin position="75"/>
        <end position="209"/>
    </location>
</feature>
<dbReference type="PROSITE" id="PS50879">
    <property type="entry name" value="RNASE_H_1"/>
    <property type="match status" value="1"/>
</dbReference>
<keyword evidence="8 12" id="KW-0479">Metal-binding</keyword>
<feature type="binding site" evidence="13">
    <location>
        <position position="205"/>
    </location>
    <ligand>
        <name>Mg(2+)</name>
        <dbReference type="ChEBI" id="CHEBI:18420"/>
        <label>1</label>
    </ligand>
</feature>
<feature type="binding site" evidence="13">
    <location>
        <position position="145"/>
    </location>
    <ligand>
        <name>Mg(2+)</name>
        <dbReference type="ChEBI" id="CHEBI:18420"/>
        <label>2</label>
    </ligand>
</feature>
<comment type="cofactor">
    <cofactor evidence="13">
        <name>Mn(2+)</name>
        <dbReference type="ChEBI" id="CHEBI:29035"/>
    </cofactor>
    <cofactor evidence="13">
        <name>Mg(2+)</name>
        <dbReference type="ChEBI" id="CHEBI:18420"/>
    </cofactor>
    <text evidence="13">Binds 2 metal ions per subunit. Manganese or magnesium.</text>
</comment>
<dbReference type="Pfam" id="PF00075">
    <property type="entry name" value="RNase_H"/>
    <property type="match status" value="1"/>
</dbReference>
<dbReference type="InterPro" id="IPR037056">
    <property type="entry name" value="RNase_H1_N_sf"/>
</dbReference>
<comment type="subcellular location">
    <subcellularLocation>
        <location evidence="12">Cytoplasm</location>
    </subcellularLocation>
</comment>
<dbReference type="Gene3D" id="3.30.420.10">
    <property type="entry name" value="Ribonuclease H-like superfamily/Ribonuclease H"/>
    <property type="match status" value="1"/>
</dbReference>
<dbReference type="Gene3D" id="3.40.970.10">
    <property type="entry name" value="Ribonuclease H1, N-terminal domain"/>
    <property type="match status" value="1"/>
</dbReference>
<feature type="binding site" evidence="13">
    <location>
        <position position="84"/>
    </location>
    <ligand>
        <name>Mg(2+)</name>
        <dbReference type="ChEBI" id="CHEBI:18420"/>
        <label>1</label>
    </ligand>
</feature>
<dbReference type="InterPro" id="IPR009027">
    <property type="entry name" value="Ribosomal_bL9/RNase_H1_N"/>
</dbReference>
<keyword evidence="12" id="KW-0963">Cytoplasm</keyword>
<keyword evidence="11 12" id="KW-0460">Magnesium</keyword>
<dbReference type="PANTHER" id="PTHR10642:SF26">
    <property type="entry name" value="RIBONUCLEASE H1"/>
    <property type="match status" value="1"/>
</dbReference>
<dbReference type="SUPFAM" id="SSF55658">
    <property type="entry name" value="L9 N-domain-like"/>
    <property type="match status" value="1"/>
</dbReference>
<comment type="cofactor">
    <cofactor evidence="2">
        <name>Mg(2+)</name>
        <dbReference type="ChEBI" id="CHEBI:18420"/>
    </cofactor>
</comment>
<feature type="binding site" evidence="13">
    <location>
        <position position="121"/>
    </location>
    <ligand>
        <name>Mg(2+)</name>
        <dbReference type="ChEBI" id="CHEBI:18420"/>
        <label>2</label>
    </ligand>
</feature>
<dbReference type="FunFam" id="3.40.970.10:FF:000002">
    <property type="entry name" value="Ribonuclease H"/>
    <property type="match status" value="1"/>
</dbReference>
<dbReference type="PIRSF" id="PIRSF037839">
    <property type="entry name" value="Ribonuclease_H"/>
    <property type="match status" value="1"/>
</dbReference>
<keyword evidence="9 12" id="KW-0255">Endonuclease</keyword>
<comment type="similarity">
    <text evidence="4 12">Belongs to the RNase H family.</text>
</comment>
<dbReference type="InterPro" id="IPR012337">
    <property type="entry name" value="RNaseH-like_sf"/>
</dbReference>
<evidence type="ECO:0000259" key="14">
    <source>
        <dbReference type="PROSITE" id="PS50879"/>
    </source>
</evidence>
<dbReference type="InterPro" id="IPR002156">
    <property type="entry name" value="RNaseH_domain"/>
</dbReference>
<evidence type="ECO:0000256" key="5">
    <source>
        <dbReference type="ARBA" id="ARBA00012180"/>
    </source>
</evidence>
<dbReference type="InterPro" id="IPR011320">
    <property type="entry name" value="RNase_H1_N"/>
</dbReference>
<evidence type="ECO:0000256" key="8">
    <source>
        <dbReference type="ARBA" id="ARBA00022723"/>
    </source>
</evidence>
<keyword evidence="7 12" id="KW-0540">Nuclease</keyword>
<evidence type="ECO:0000256" key="1">
    <source>
        <dbReference type="ARBA" id="ARBA00000077"/>
    </source>
</evidence>
<keyword evidence="13" id="KW-0464">Manganese</keyword>
<comment type="catalytic activity">
    <reaction evidence="1 12">
        <text>Endonucleolytic cleavage to 5'-phosphomonoester.</text>
        <dbReference type="EC" id="3.1.26.4"/>
    </reaction>
</comment>
<evidence type="ECO:0000256" key="11">
    <source>
        <dbReference type="ARBA" id="ARBA00022842"/>
    </source>
</evidence>
<evidence type="ECO:0000256" key="9">
    <source>
        <dbReference type="ARBA" id="ARBA00022759"/>
    </source>
</evidence>
<dbReference type="KEGG" id="sgn:SGRA_2116"/>
<dbReference type="HOGENOM" id="CLU_080985_1_0_10"/>
<evidence type="ECO:0000256" key="3">
    <source>
        <dbReference type="ARBA" id="ARBA00004065"/>
    </source>
</evidence>
<protein>
    <recommendedName>
        <fullName evidence="6 12">Ribonuclease H</fullName>
        <ecNumber evidence="5 12">3.1.26.4</ecNumber>
    </recommendedName>
</protein>
<dbReference type="eggNOG" id="COG3341">
    <property type="taxonomic scope" value="Bacteria"/>
</dbReference>
<evidence type="ECO:0000256" key="13">
    <source>
        <dbReference type="PIRSR" id="PIRSR037839-1"/>
    </source>
</evidence>
<dbReference type="InterPro" id="IPR036397">
    <property type="entry name" value="RNaseH_sf"/>
</dbReference>
<name>H6L2U0_SAPGL</name>
<dbReference type="AlphaFoldDB" id="H6L2U0"/>
<evidence type="ECO:0000313" key="15">
    <source>
        <dbReference type="EMBL" id="AFC24847.1"/>
    </source>
</evidence>
<evidence type="ECO:0000256" key="6">
    <source>
        <dbReference type="ARBA" id="ARBA00017721"/>
    </source>
</evidence>
<dbReference type="Proteomes" id="UP000007519">
    <property type="component" value="Chromosome"/>
</dbReference>
<dbReference type="GO" id="GO:0005737">
    <property type="term" value="C:cytoplasm"/>
    <property type="evidence" value="ECO:0007669"/>
    <property type="project" value="UniProtKB-SubCell"/>
</dbReference>
<evidence type="ECO:0000256" key="4">
    <source>
        <dbReference type="ARBA" id="ARBA00005300"/>
    </source>
</evidence>
<evidence type="ECO:0000256" key="12">
    <source>
        <dbReference type="PIRNR" id="PIRNR037839"/>
    </source>
</evidence>
<gene>
    <name evidence="15" type="primary">rnhA</name>
    <name evidence="15" type="ordered locus">SGRA_2116</name>
</gene>
<dbReference type="Pfam" id="PF01693">
    <property type="entry name" value="Cauli_VI"/>
    <property type="match status" value="1"/>
</dbReference>
<evidence type="ECO:0000256" key="10">
    <source>
        <dbReference type="ARBA" id="ARBA00022801"/>
    </source>
</evidence>
<evidence type="ECO:0000256" key="2">
    <source>
        <dbReference type="ARBA" id="ARBA00001946"/>
    </source>
</evidence>
<dbReference type="RefSeq" id="WP_015692465.1">
    <property type="nucleotide sequence ID" value="NC_016940.1"/>
</dbReference>
<dbReference type="InterPro" id="IPR050092">
    <property type="entry name" value="RNase_H"/>
</dbReference>
<keyword evidence="16" id="KW-1185">Reference proteome</keyword>
<dbReference type="EMBL" id="CP002831">
    <property type="protein sequence ID" value="AFC24847.1"/>
    <property type="molecule type" value="Genomic_DNA"/>
</dbReference>
<dbReference type="OrthoDB" id="9811552at2"/>
<reference evidence="15 16" key="1">
    <citation type="journal article" date="2012" name="Stand. Genomic Sci.">
        <title>Complete genome sequencing and analysis of Saprospira grandis str. Lewin, a predatory marine bacterium.</title>
        <authorList>
            <person name="Saw J.H."/>
            <person name="Yuryev A."/>
            <person name="Kanbe M."/>
            <person name="Hou S."/>
            <person name="Young A.G."/>
            <person name="Aizawa S."/>
            <person name="Alam M."/>
        </authorList>
    </citation>
    <scope>NUCLEOTIDE SEQUENCE [LARGE SCALE GENOMIC DNA]</scope>
    <source>
        <strain evidence="15 16">Lewin</strain>
    </source>
</reference>
<evidence type="ECO:0000256" key="7">
    <source>
        <dbReference type="ARBA" id="ARBA00022722"/>
    </source>
</evidence>
<proteinExistence type="inferred from homology"/>
<dbReference type="GO" id="GO:0043137">
    <property type="term" value="P:DNA replication, removal of RNA primer"/>
    <property type="evidence" value="ECO:0007669"/>
    <property type="project" value="TreeGrafter"/>
</dbReference>
<dbReference type="STRING" id="984262.SGRA_2116"/>
<dbReference type="eggNOG" id="COG0328">
    <property type="taxonomic scope" value="Bacteria"/>
</dbReference>
<sequence>MAKKKYYVVWEGHETGIFTSWADCEAQTKGYPQAKYKSYKSLSEAQEALAGNYWAAVNSSKKKSSSKPSAAMEKEVVWHSLSVDAACSGNPGVMEYQGVDTQTGRRIFHQKFSLGTNNIGEFLALVHGLAYLQQKNLPNLPIYTDSRTAMSWLRKQKVKTNLVQNAQTKPLFVLIQRAENWLKNNSYENPILKWDTENWGEIPADFGRK</sequence>
<dbReference type="GO" id="GO:0003676">
    <property type="term" value="F:nucleic acid binding"/>
    <property type="evidence" value="ECO:0007669"/>
    <property type="project" value="UniProtKB-UniRule"/>
</dbReference>
<organism evidence="15 16">
    <name type="scientific">Saprospira grandis (strain Lewin)</name>
    <dbReference type="NCBI Taxonomy" id="984262"/>
    <lineage>
        <taxon>Bacteria</taxon>
        <taxon>Pseudomonadati</taxon>
        <taxon>Bacteroidota</taxon>
        <taxon>Saprospiria</taxon>
        <taxon>Saprospirales</taxon>
        <taxon>Saprospiraceae</taxon>
        <taxon>Saprospira</taxon>
    </lineage>
</organism>
<dbReference type="PANTHER" id="PTHR10642">
    <property type="entry name" value="RIBONUCLEASE H1"/>
    <property type="match status" value="1"/>
</dbReference>
<comment type="function">
    <text evidence="3 12">Endonuclease that specifically degrades the RNA of RNA-DNA hybrids.</text>
</comment>
<dbReference type="GO" id="GO:0046872">
    <property type="term" value="F:metal ion binding"/>
    <property type="evidence" value="ECO:0007669"/>
    <property type="project" value="UniProtKB-KW"/>
</dbReference>
<keyword evidence="10 12" id="KW-0378">Hydrolase</keyword>
<evidence type="ECO:0000313" key="16">
    <source>
        <dbReference type="Proteomes" id="UP000007519"/>
    </source>
</evidence>
<dbReference type="InterPro" id="IPR017290">
    <property type="entry name" value="RNase_H_bac"/>
</dbReference>
<dbReference type="GO" id="GO:0004523">
    <property type="term" value="F:RNA-DNA hybrid ribonuclease activity"/>
    <property type="evidence" value="ECO:0007669"/>
    <property type="project" value="UniProtKB-UniRule"/>
</dbReference>
<accession>H6L2U0</accession>